<dbReference type="NCBIfam" id="NF000592">
    <property type="entry name" value="PRK00013.1"/>
    <property type="match status" value="1"/>
</dbReference>
<comment type="caution">
    <text evidence="9">Lacks conserved residue(s) required for the propagation of feature annotation.</text>
</comment>
<dbReference type="InterPro" id="IPR027410">
    <property type="entry name" value="TCP-1-like_intermed_sf"/>
</dbReference>
<keyword evidence="4 9" id="KW-0547">Nucleotide-binding</keyword>
<dbReference type="NCBIfam" id="NF009487">
    <property type="entry name" value="PRK12849.1"/>
    <property type="match status" value="1"/>
</dbReference>
<evidence type="ECO:0000256" key="10">
    <source>
        <dbReference type="RuleBase" id="RU000418"/>
    </source>
</evidence>
<dbReference type="InterPro" id="IPR027413">
    <property type="entry name" value="GROEL-like_equatorial_sf"/>
</dbReference>
<name>A0ABT8G8N7_9MICO</name>
<feature type="binding site" evidence="9">
    <location>
        <position position="493"/>
    </location>
    <ligand>
        <name>ATP</name>
        <dbReference type="ChEBI" id="CHEBI:30616"/>
    </ligand>
</feature>
<keyword evidence="14" id="KW-1185">Reference proteome</keyword>
<evidence type="ECO:0000256" key="12">
    <source>
        <dbReference type="SAM" id="MobiDB-lite"/>
    </source>
</evidence>
<dbReference type="NCBIfam" id="NF009488">
    <property type="entry name" value="PRK12850.1"/>
    <property type="match status" value="1"/>
</dbReference>
<evidence type="ECO:0000256" key="8">
    <source>
        <dbReference type="ARBA" id="ARBA00025702"/>
    </source>
</evidence>
<evidence type="ECO:0000256" key="6">
    <source>
        <dbReference type="ARBA" id="ARBA00023186"/>
    </source>
</evidence>
<keyword evidence="7 9" id="KW-0413">Isomerase</keyword>
<evidence type="ECO:0000256" key="4">
    <source>
        <dbReference type="ARBA" id="ARBA00022741"/>
    </source>
</evidence>
<keyword evidence="9" id="KW-0963">Cytoplasm</keyword>
<feature type="binding site" evidence="9">
    <location>
        <begin position="86"/>
        <end position="90"/>
    </location>
    <ligand>
        <name>ATP</name>
        <dbReference type="ChEBI" id="CHEBI:30616"/>
    </ligand>
</feature>
<evidence type="ECO:0000313" key="14">
    <source>
        <dbReference type="Proteomes" id="UP001172728"/>
    </source>
</evidence>
<evidence type="ECO:0000256" key="3">
    <source>
        <dbReference type="ARBA" id="ARBA00006607"/>
    </source>
</evidence>
<feature type="binding site" evidence="9">
    <location>
        <begin position="29"/>
        <end position="32"/>
    </location>
    <ligand>
        <name>ATP</name>
        <dbReference type="ChEBI" id="CHEBI:30616"/>
    </ligand>
</feature>
<feature type="binding site" evidence="9">
    <location>
        <begin position="477"/>
        <end position="479"/>
    </location>
    <ligand>
        <name>ATP</name>
        <dbReference type="ChEBI" id="CHEBI:30616"/>
    </ligand>
</feature>
<dbReference type="Proteomes" id="UP001172728">
    <property type="component" value="Unassembled WGS sequence"/>
</dbReference>
<proteinExistence type="inferred from homology"/>
<dbReference type="InterPro" id="IPR027409">
    <property type="entry name" value="GroEL-like_apical_dom_sf"/>
</dbReference>
<dbReference type="SUPFAM" id="SSF48592">
    <property type="entry name" value="GroEL equatorial domain-like"/>
    <property type="match status" value="1"/>
</dbReference>
<dbReference type="PROSITE" id="PS00296">
    <property type="entry name" value="CHAPERONINS_CPN60"/>
    <property type="match status" value="1"/>
</dbReference>
<gene>
    <name evidence="9 13" type="primary">groL</name>
    <name evidence="9" type="synonym">groEL</name>
    <name evidence="13" type="ORF">QQX09_06460</name>
</gene>
<dbReference type="InterPro" id="IPR018370">
    <property type="entry name" value="Chaperonin_Cpn60_CS"/>
</dbReference>
<keyword evidence="6 9" id="KW-0143">Chaperone</keyword>
<dbReference type="InterPro" id="IPR002423">
    <property type="entry name" value="Cpn60/GroEL/TCP-1"/>
</dbReference>
<reference evidence="13" key="1">
    <citation type="submission" date="2023-06" db="EMBL/GenBank/DDBJ databases">
        <title>Sysu t00192.</title>
        <authorList>
            <person name="Gao L."/>
            <person name="Fang B.-Z."/>
            <person name="Li W.-J."/>
        </authorList>
    </citation>
    <scope>NUCLEOTIDE SEQUENCE</scope>
    <source>
        <strain evidence="13">SYSU T00192</strain>
    </source>
</reference>
<dbReference type="NCBIfam" id="NF009489">
    <property type="entry name" value="PRK12851.1"/>
    <property type="match status" value="1"/>
</dbReference>
<dbReference type="Pfam" id="PF00118">
    <property type="entry name" value="Cpn60_TCP1"/>
    <property type="match status" value="1"/>
</dbReference>
<dbReference type="InterPro" id="IPR001844">
    <property type="entry name" value="Cpn60/GroEL"/>
</dbReference>
<evidence type="ECO:0000256" key="9">
    <source>
        <dbReference type="HAMAP-Rule" id="MF_00600"/>
    </source>
</evidence>
<dbReference type="SUPFAM" id="SSF54849">
    <property type="entry name" value="GroEL-intermediate domain like"/>
    <property type="match status" value="1"/>
</dbReference>
<evidence type="ECO:0000256" key="1">
    <source>
        <dbReference type="ARBA" id="ARBA00004191"/>
    </source>
</evidence>
<evidence type="ECO:0000313" key="13">
    <source>
        <dbReference type="EMBL" id="MDN4475493.1"/>
    </source>
</evidence>
<protein>
    <recommendedName>
        <fullName evidence="9">Chaperonin GroEL</fullName>
        <ecNumber evidence="9">5.6.1.7</ecNumber>
    </recommendedName>
    <alternativeName>
        <fullName evidence="9">60 kDa chaperonin</fullName>
    </alternativeName>
    <alternativeName>
        <fullName evidence="9">Chaperonin-60</fullName>
        <shortName evidence="9">Cpn60</shortName>
    </alternativeName>
</protein>
<dbReference type="EC" id="5.6.1.7" evidence="9"/>
<comment type="similarity">
    <text evidence="3 9 10">Belongs to the chaperonin (HSP60) family.</text>
</comment>
<dbReference type="NCBIfam" id="TIGR02348">
    <property type="entry name" value="GroEL"/>
    <property type="match status" value="1"/>
</dbReference>
<feature type="region of interest" description="Disordered" evidence="12">
    <location>
        <begin position="523"/>
        <end position="542"/>
    </location>
</feature>
<evidence type="ECO:0000256" key="2">
    <source>
        <dbReference type="ARBA" id="ARBA00004241"/>
    </source>
</evidence>
<keyword evidence="5 9" id="KW-0067">ATP-binding</keyword>
<dbReference type="PANTHER" id="PTHR45633">
    <property type="entry name" value="60 KDA HEAT SHOCK PROTEIN, MITOCHONDRIAL"/>
    <property type="match status" value="1"/>
</dbReference>
<dbReference type="Gene3D" id="3.50.7.10">
    <property type="entry name" value="GroEL"/>
    <property type="match status" value="1"/>
</dbReference>
<comment type="subunit">
    <text evidence="9 11">Forms a cylinder of 14 subunits composed of two heptameric rings stacked back-to-back. Interacts with the co-chaperonin GroES.</text>
</comment>
<sequence>MAKIIAFDEEARRGMERGMNALADAVKVTLGPKGRNVVLEKKWGAPTITNDGVSIAKEIELDEPFEKIGAELVKEVAKKTDDVAGDGTTTATVLAQALVQQGLRNVAAGANPIALKKGIEKAVEAVTAELLEAAKEVETKDEIAATAGISAGDPAIGELIAEAMDKVGKEGVITVEESSALGLELELTEGMRFDKGFLSAYFVTDPERQEAVLEDAYILLVESKIGSVKDLVPVLEKVMQTGKPLMIIAEDVESEALATLVVNKIRGTFKAVAVKAPGFGDRRKAMLQDMAILTGGTVISESVGLSLDSAGLELLGQARKVVVTKDETTIVEGAGSEEQLQGRVRQIRAEIDNSDSDYDREKLQERLAKLAGGVAVIKAGAATEVELKERKHRIEDAVRNAKAAVEEGIVAGGGVALIQAGTTAFEGLELEGDEATGARIVEAAITAPLRQIAINAGLEGGVVVEKVKGLPVHFGLNAATGEYVDLLAAGVNDPVKVTRSALQNAASIAALFLTTEAVVADKPEPEPAMPAGGAPDMGGMGF</sequence>
<dbReference type="PRINTS" id="PR00298">
    <property type="entry name" value="CHAPERONIN60"/>
</dbReference>
<feature type="binding site" evidence="9">
    <location>
        <position position="413"/>
    </location>
    <ligand>
        <name>ATP</name>
        <dbReference type="ChEBI" id="CHEBI:30616"/>
    </ligand>
</feature>
<dbReference type="Gene3D" id="1.10.560.10">
    <property type="entry name" value="GroEL-like equatorial domain"/>
    <property type="match status" value="1"/>
</dbReference>
<accession>A0ABT8G8N7</accession>
<dbReference type="HAMAP" id="MF_00600">
    <property type="entry name" value="CH60"/>
    <property type="match status" value="1"/>
</dbReference>
<dbReference type="Gene3D" id="3.30.260.10">
    <property type="entry name" value="TCP-1-like chaperonin intermediate domain"/>
    <property type="match status" value="1"/>
</dbReference>
<evidence type="ECO:0000256" key="11">
    <source>
        <dbReference type="RuleBase" id="RU000419"/>
    </source>
</evidence>
<organism evidence="13 14">
    <name type="scientific">Demequina litoralis</name>
    <dbReference type="NCBI Taxonomy" id="3051660"/>
    <lineage>
        <taxon>Bacteria</taxon>
        <taxon>Bacillati</taxon>
        <taxon>Actinomycetota</taxon>
        <taxon>Actinomycetes</taxon>
        <taxon>Micrococcales</taxon>
        <taxon>Demequinaceae</taxon>
        <taxon>Demequina</taxon>
    </lineage>
</organism>
<comment type="subcellular location">
    <subcellularLocation>
        <location evidence="2">Cell surface</location>
    </subcellularLocation>
    <subcellularLocation>
        <location evidence="9">Cytoplasm</location>
    </subcellularLocation>
    <subcellularLocation>
        <location evidence="8">Secreted</location>
        <location evidence="8">Capsule</location>
    </subcellularLocation>
    <subcellularLocation>
        <location evidence="1">Secreted</location>
        <location evidence="1">Cell wall</location>
    </subcellularLocation>
</comment>
<dbReference type="SUPFAM" id="SSF52029">
    <property type="entry name" value="GroEL apical domain-like"/>
    <property type="match status" value="1"/>
</dbReference>
<evidence type="ECO:0000256" key="7">
    <source>
        <dbReference type="ARBA" id="ARBA00023235"/>
    </source>
</evidence>
<dbReference type="RefSeq" id="WP_301132576.1">
    <property type="nucleotide sequence ID" value="NZ_JAUHPW010000004.1"/>
</dbReference>
<evidence type="ECO:0000256" key="5">
    <source>
        <dbReference type="ARBA" id="ARBA00022840"/>
    </source>
</evidence>
<dbReference type="EMBL" id="JAUHPW010000004">
    <property type="protein sequence ID" value="MDN4475493.1"/>
    <property type="molecule type" value="Genomic_DNA"/>
</dbReference>
<comment type="function">
    <text evidence="9 11">Together with its co-chaperonin GroES, plays an essential role in assisting protein folding. The GroEL-GroES system forms a nano-cage that allows encapsulation of the non-native substrate proteins and provides a physical environment optimized to promote and accelerate protein folding.</text>
</comment>
<comment type="caution">
    <text evidence="13">The sequence shown here is derived from an EMBL/GenBank/DDBJ whole genome shotgun (WGS) entry which is preliminary data.</text>
</comment>
<dbReference type="CDD" id="cd03344">
    <property type="entry name" value="GroEL"/>
    <property type="match status" value="1"/>
</dbReference>